<dbReference type="PROSITE" id="PS50853">
    <property type="entry name" value="FN3"/>
    <property type="match status" value="1"/>
</dbReference>
<accession>A0A2K9PV23</accession>
<proteinExistence type="predicted"/>
<sequence>MKYIDKILLLTVVLVFTALISCEDDEDAFVEQKPSVSLVSPADKADGIDIAPSFEWQASDPNSKPLKFDFLLGLDSTKLFVQAENLKEMNYSLTDYKILKEEVYYWRVVVKNGTDRIESDIWEFKSIPAPDTPNLIGPDADIFIREALTFEWEPVAAGEGETISYKVLLGKTNPPTEVIATIDDGSTSYTADALALDIGDVYYWKVDASDLINDSSSEVRSFKKLQPGAPDEPMIVAPENRSGVMAGVTLDWTDVTDPEGDAVSYDVYLDKLNSPVTLVATVTDSEYTPTGLDINSAYYWYVVAKDPSNNASPTIISGFANAGTSPGFPDIQAFAVDGVLSLDEKLVWGASSGATSYDVYIDTVNPPVNLVAADITETEYLVKNSEIPSDITDVKTYYALVVAKDGTGGITNSFPVEFTPQMTGTMTDTRAQEVNEYTWVRIGEQVWMSQNLRAKKLTNGEDIAFLGPRVIPLTGSSTELYFDESPEGIEGFTPDWQNTHGRVYSSRVRFHPLAAPTGWHVMTNTDLAYIRSYVSNARDLMGTWHDGATNLYGLNCVIAGYRYDNSGDYVNGFRTALYKGRAPYWVNDPGSFDVLELYPTGTGFRFFDHPDEHLRMFGIRLVKDE</sequence>
<dbReference type="Proteomes" id="UP000235826">
    <property type="component" value="Chromosome"/>
</dbReference>
<dbReference type="KEGG" id="fek:C1H87_18840"/>
<dbReference type="InterPro" id="IPR003961">
    <property type="entry name" value="FN3_dom"/>
</dbReference>
<reference evidence="2 3" key="1">
    <citation type="submission" date="2018-01" db="EMBL/GenBank/DDBJ databases">
        <title>Complete genome sequence of Flavivirga eckloniae ECD14 isolated from seaweed Ecklonia cava.</title>
        <authorList>
            <person name="Lee J.H."/>
            <person name="Baik K.S."/>
            <person name="Seong C.N."/>
        </authorList>
    </citation>
    <scope>NUCLEOTIDE SEQUENCE [LARGE SCALE GENOMIC DNA]</scope>
    <source>
        <strain evidence="2 3">ECD14</strain>
    </source>
</reference>
<dbReference type="Pfam" id="PF09603">
    <property type="entry name" value="Fib_succ_major"/>
    <property type="match status" value="1"/>
</dbReference>
<dbReference type="InterPro" id="IPR011871">
    <property type="entry name" value="Fib_succ_major"/>
</dbReference>
<evidence type="ECO:0000313" key="2">
    <source>
        <dbReference type="EMBL" id="AUP80658.1"/>
    </source>
</evidence>
<dbReference type="PROSITE" id="PS51257">
    <property type="entry name" value="PROKAR_LIPOPROTEIN"/>
    <property type="match status" value="1"/>
</dbReference>
<dbReference type="RefSeq" id="WP_102757304.1">
    <property type="nucleotide sequence ID" value="NZ_CP025791.1"/>
</dbReference>
<keyword evidence="3" id="KW-1185">Reference proteome</keyword>
<dbReference type="EMBL" id="CP025791">
    <property type="protein sequence ID" value="AUP80658.1"/>
    <property type="molecule type" value="Genomic_DNA"/>
</dbReference>
<gene>
    <name evidence="2" type="ORF">C1H87_18840</name>
</gene>
<dbReference type="InterPro" id="IPR013783">
    <property type="entry name" value="Ig-like_fold"/>
</dbReference>
<evidence type="ECO:0000313" key="3">
    <source>
        <dbReference type="Proteomes" id="UP000235826"/>
    </source>
</evidence>
<protein>
    <recommendedName>
        <fullName evidence="1">Fibronectin type-III domain-containing protein</fullName>
    </recommendedName>
</protein>
<dbReference type="AlphaFoldDB" id="A0A2K9PV23"/>
<evidence type="ECO:0000259" key="1">
    <source>
        <dbReference type="PROSITE" id="PS50853"/>
    </source>
</evidence>
<feature type="domain" description="Fibronectin type-III" evidence="1">
    <location>
        <begin position="232"/>
        <end position="327"/>
    </location>
</feature>
<organism evidence="2 3">
    <name type="scientific">Flavivirga eckloniae</name>
    <dbReference type="NCBI Taxonomy" id="1803846"/>
    <lineage>
        <taxon>Bacteria</taxon>
        <taxon>Pseudomonadati</taxon>
        <taxon>Bacteroidota</taxon>
        <taxon>Flavobacteriia</taxon>
        <taxon>Flavobacteriales</taxon>
        <taxon>Flavobacteriaceae</taxon>
        <taxon>Flavivirga</taxon>
    </lineage>
</organism>
<dbReference type="OrthoDB" id="9805760at2"/>
<dbReference type="Gene3D" id="2.60.40.10">
    <property type="entry name" value="Immunoglobulins"/>
    <property type="match status" value="4"/>
</dbReference>
<dbReference type="InterPro" id="IPR036116">
    <property type="entry name" value="FN3_sf"/>
</dbReference>
<name>A0A2K9PV23_9FLAO</name>
<dbReference type="SUPFAM" id="SSF49265">
    <property type="entry name" value="Fibronectin type III"/>
    <property type="match status" value="1"/>
</dbReference>